<proteinExistence type="predicted"/>
<accession>A0AAD4BQ07</accession>
<feature type="non-terminal residue" evidence="1">
    <location>
        <position position="1"/>
    </location>
</feature>
<name>A0AAD4BQ07_BOLED</name>
<sequence>LSAAYAFTDFKAQGQTLENILVDIGKTCNFSLTPFNAYVALSRGKSRGQIRLLRDFEDKLFTSPPSEDLLEEDKILEVKAERTKEDYFAGKYGPPHRANAKE</sequence>
<organism evidence="1 2">
    <name type="scientific">Boletus edulis BED1</name>
    <dbReference type="NCBI Taxonomy" id="1328754"/>
    <lineage>
        <taxon>Eukaryota</taxon>
        <taxon>Fungi</taxon>
        <taxon>Dikarya</taxon>
        <taxon>Basidiomycota</taxon>
        <taxon>Agaricomycotina</taxon>
        <taxon>Agaricomycetes</taxon>
        <taxon>Agaricomycetidae</taxon>
        <taxon>Boletales</taxon>
        <taxon>Boletineae</taxon>
        <taxon>Boletaceae</taxon>
        <taxon>Boletoideae</taxon>
        <taxon>Boletus</taxon>
    </lineage>
</organism>
<dbReference type="InterPro" id="IPR027417">
    <property type="entry name" value="P-loop_NTPase"/>
</dbReference>
<comment type="caution">
    <text evidence="1">The sequence shown here is derived from an EMBL/GenBank/DDBJ whole genome shotgun (WGS) entry which is preliminary data.</text>
</comment>
<dbReference type="Proteomes" id="UP001194468">
    <property type="component" value="Unassembled WGS sequence"/>
</dbReference>
<evidence type="ECO:0000313" key="1">
    <source>
        <dbReference type="EMBL" id="KAF8436818.1"/>
    </source>
</evidence>
<reference evidence="1" key="1">
    <citation type="submission" date="2019-10" db="EMBL/GenBank/DDBJ databases">
        <authorList>
            <consortium name="DOE Joint Genome Institute"/>
            <person name="Kuo A."/>
            <person name="Miyauchi S."/>
            <person name="Kiss E."/>
            <person name="Drula E."/>
            <person name="Kohler A."/>
            <person name="Sanchez-Garcia M."/>
            <person name="Andreopoulos B."/>
            <person name="Barry K.W."/>
            <person name="Bonito G."/>
            <person name="Buee M."/>
            <person name="Carver A."/>
            <person name="Chen C."/>
            <person name="Cichocki N."/>
            <person name="Clum A."/>
            <person name="Culley D."/>
            <person name="Crous P.W."/>
            <person name="Fauchery L."/>
            <person name="Girlanda M."/>
            <person name="Hayes R."/>
            <person name="Keri Z."/>
            <person name="LaButti K."/>
            <person name="Lipzen A."/>
            <person name="Lombard V."/>
            <person name="Magnuson J."/>
            <person name="Maillard F."/>
            <person name="Morin E."/>
            <person name="Murat C."/>
            <person name="Nolan M."/>
            <person name="Ohm R."/>
            <person name="Pangilinan J."/>
            <person name="Pereira M."/>
            <person name="Perotto S."/>
            <person name="Peter M."/>
            <person name="Riley R."/>
            <person name="Sitrit Y."/>
            <person name="Stielow B."/>
            <person name="Szollosi G."/>
            <person name="Zifcakova L."/>
            <person name="Stursova M."/>
            <person name="Spatafora J.W."/>
            <person name="Tedersoo L."/>
            <person name="Vaario L.-M."/>
            <person name="Yamada A."/>
            <person name="Yan M."/>
            <person name="Wang P."/>
            <person name="Xu J."/>
            <person name="Bruns T."/>
            <person name="Baldrian P."/>
            <person name="Vilgalys R."/>
            <person name="Henrissat B."/>
            <person name="Grigoriev I.V."/>
            <person name="Hibbett D."/>
            <person name="Nagy L.G."/>
            <person name="Martin F.M."/>
        </authorList>
    </citation>
    <scope>NUCLEOTIDE SEQUENCE</scope>
    <source>
        <strain evidence="1">BED1</strain>
    </source>
</reference>
<gene>
    <name evidence="1" type="ORF">L210DRAFT_3406547</name>
</gene>
<dbReference type="SUPFAM" id="SSF52540">
    <property type="entry name" value="P-loop containing nucleoside triphosphate hydrolases"/>
    <property type="match status" value="1"/>
</dbReference>
<protein>
    <submittedName>
        <fullName evidence="1">Uncharacterized protein</fullName>
    </submittedName>
</protein>
<keyword evidence="2" id="KW-1185">Reference proteome</keyword>
<dbReference type="EMBL" id="WHUW01000020">
    <property type="protein sequence ID" value="KAF8436818.1"/>
    <property type="molecule type" value="Genomic_DNA"/>
</dbReference>
<evidence type="ECO:0000313" key="2">
    <source>
        <dbReference type="Proteomes" id="UP001194468"/>
    </source>
</evidence>
<dbReference type="AlphaFoldDB" id="A0AAD4BQ07"/>
<reference evidence="1" key="2">
    <citation type="journal article" date="2020" name="Nat. Commun.">
        <title>Large-scale genome sequencing of mycorrhizal fungi provides insights into the early evolution of symbiotic traits.</title>
        <authorList>
            <person name="Miyauchi S."/>
            <person name="Kiss E."/>
            <person name="Kuo A."/>
            <person name="Drula E."/>
            <person name="Kohler A."/>
            <person name="Sanchez-Garcia M."/>
            <person name="Morin E."/>
            <person name="Andreopoulos B."/>
            <person name="Barry K.W."/>
            <person name="Bonito G."/>
            <person name="Buee M."/>
            <person name="Carver A."/>
            <person name="Chen C."/>
            <person name="Cichocki N."/>
            <person name="Clum A."/>
            <person name="Culley D."/>
            <person name="Crous P.W."/>
            <person name="Fauchery L."/>
            <person name="Girlanda M."/>
            <person name="Hayes R.D."/>
            <person name="Keri Z."/>
            <person name="LaButti K."/>
            <person name="Lipzen A."/>
            <person name="Lombard V."/>
            <person name="Magnuson J."/>
            <person name="Maillard F."/>
            <person name="Murat C."/>
            <person name="Nolan M."/>
            <person name="Ohm R.A."/>
            <person name="Pangilinan J."/>
            <person name="Pereira M.F."/>
            <person name="Perotto S."/>
            <person name="Peter M."/>
            <person name="Pfister S."/>
            <person name="Riley R."/>
            <person name="Sitrit Y."/>
            <person name="Stielow J.B."/>
            <person name="Szollosi G."/>
            <person name="Zifcakova L."/>
            <person name="Stursova M."/>
            <person name="Spatafora J.W."/>
            <person name="Tedersoo L."/>
            <person name="Vaario L.M."/>
            <person name="Yamada A."/>
            <person name="Yan M."/>
            <person name="Wang P."/>
            <person name="Xu J."/>
            <person name="Bruns T."/>
            <person name="Baldrian P."/>
            <person name="Vilgalys R."/>
            <person name="Dunand C."/>
            <person name="Henrissat B."/>
            <person name="Grigoriev I.V."/>
            <person name="Hibbett D."/>
            <person name="Nagy L.G."/>
            <person name="Martin F.M."/>
        </authorList>
    </citation>
    <scope>NUCLEOTIDE SEQUENCE</scope>
    <source>
        <strain evidence="1">BED1</strain>
    </source>
</reference>
<dbReference type="CDD" id="cd18809">
    <property type="entry name" value="SF1_C_RecD"/>
    <property type="match status" value="1"/>
</dbReference>